<dbReference type="InterPro" id="IPR036465">
    <property type="entry name" value="vWFA_dom_sf"/>
</dbReference>
<organism evidence="4">
    <name type="scientific">bioreactor metagenome</name>
    <dbReference type="NCBI Taxonomy" id="1076179"/>
    <lineage>
        <taxon>unclassified sequences</taxon>
        <taxon>metagenomes</taxon>
        <taxon>ecological metagenomes</taxon>
    </lineage>
</organism>
<dbReference type="InterPro" id="IPR018698">
    <property type="entry name" value="VWA-like_dom"/>
</dbReference>
<evidence type="ECO:0000259" key="2">
    <source>
        <dbReference type="Pfam" id="PF09967"/>
    </source>
</evidence>
<accession>A0A644TDN7</accession>
<reference evidence="4" key="1">
    <citation type="submission" date="2019-08" db="EMBL/GenBank/DDBJ databases">
        <authorList>
            <person name="Kucharzyk K."/>
            <person name="Murdoch R.W."/>
            <person name="Higgins S."/>
            <person name="Loffler F."/>
        </authorList>
    </citation>
    <scope>NUCLEOTIDE SEQUENCE</scope>
</reference>
<proteinExistence type="predicted"/>
<gene>
    <name evidence="4" type="ORF">SDC9_10731</name>
</gene>
<feature type="region of interest" description="Disordered" evidence="1">
    <location>
        <begin position="137"/>
        <end position="210"/>
    </location>
</feature>
<comment type="caution">
    <text evidence="4">The sequence shown here is derived from an EMBL/GenBank/DDBJ whole genome shotgun (WGS) entry which is preliminary data.</text>
</comment>
<name>A0A644TDN7_9ZZZZ</name>
<dbReference type="PANTHER" id="PTHR38730">
    <property type="entry name" value="SLL7028 PROTEIN"/>
    <property type="match status" value="1"/>
</dbReference>
<evidence type="ECO:0000256" key="1">
    <source>
        <dbReference type="SAM" id="MobiDB-lite"/>
    </source>
</evidence>
<dbReference type="EMBL" id="VSSQ01000027">
    <property type="protein sequence ID" value="MPL65068.1"/>
    <property type="molecule type" value="Genomic_DNA"/>
</dbReference>
<evidence type="ECO:0008006" key="5">
    <source>
        <dbReference type="Google" id="ProtNLM"/>
    </source>
</evidence>
<sequence>MTFPQELQAARLRLIKERPYLASAAWALQPVAKPGMGTLAVDMYWRLYYDPEVLSQWLPEIMGGVLYHEICHLLRDHPERMKSFNPQLSNLAADAEINDDLIREGVKFPVQPVTPQSIGLPDNLLAEEYYTALADREKQSADGSPKNEQTDAPNSHNENGKDTQAADRTHEDEDLPRPGSGRCGSCATGQRAPWEEEPPGKGSTSGISPVEGELIRRDVAHQIEEHVRGQGKVPGHLARWAEEKLRPKIDWKKQLASAIRSTVADTAGATDYSYSRPSRRQGKVGKGEVILPSLRRPVPAVAIIADTSASISDPMLARTLAEISGILKALGRQEGVRVLAVDHTVQSCRRVFRPEQIRLTGGGGTDMRAGLEGVSRLRPLPQVGIVLTDGYTAWPAQPPKGMKVIVVLSGDGTAPDWAKVIQMSI</sequence>
<dbReference type="AlphaFoldDB" id="A0A644TDN7"/>
<dbReference type="PANTHER" id="PTHR38730:SF1">
    <property type="entry name" value="SLL7028 PROTEIN"/>
    <property type="match status" value="1"/>
</dbReference>
<evidence type="ECO:0000313" key="4">
    <source>
        <dbReference type="EMBL" id="MPL65068.1"/>
    </source>
</evidence>
<feature type="compositionally biased region" description="Basic and acidic residues" evidence="1">
    <location>
        <begin position="158"/>
        <end position="171"/>
    </location>
</feature>
<dbReference type="InterPro" id="IPR025154">
    <property type="entry name" value="Put_metallopeptidase_dom"/>
</dbReference>
<feature type="domain" description="Putative metallopeptidase" evidence="3">
    <location>
        <begin position="3"/>
        <end position="295"/>
    </location>
</feature>
<feature type="compositionally biased region" description="Polar residues" evidence="1">
    <location>
        <begin position="146"/>
        <end position="157"/>
    </location>
</feature>
<dbReference type="Pfam" id="PF13203">
    <property type="entry name" value="DUF2201_N"/>
    <property type="match status" value="1"/>
</dbReference>
<dbReference type="Pfam" id="PF09967">
    <property type="entry name" value="DUF2201"/>
    <property type="match status" value="1"/>
</dbReference>
<dbReference type="SUPFAM" id="SSF53300">
    <property type="entry name" value="vWA-like"/>
    <property type="match status" value="1"/>
</dbReference>
<feature type="domain" description="VWA-like" evidence="2">
    <location>
        <begin position="301"/>
        <end position="424"/>
    </location>
</feature>
<protein>
    <recommendedName>
        <fullName evidence="5">Metallopeptidase domain-containing protein</fullName>
    </recommendedName>
</protein>
<evidence type="ECO:0000259" key="3">
    <source>
        <dbReference type="Pfam" id="PF13203"/>
    </source>
</evidence>